<dbReference type="OrthoDB" id="3026777at2759"/>
<feature type="transmembrane region" description="Helical" evidence="1">
    <location>
        <begin position="66"/>
        <end position="90"/>
    </location>
</feature>
<sequence>MFLGLAVFAAGFGAGLSMLSVLTGFATAEFRARLYTLLSIIEDLTRLISTPLIQNLWAKAIGWDGVLLGLPFIVLSCLFLMACPTAIAMLRSNSLGMSANAAKLARRESALAR</sequence>
<dbReference type="EMBL" id="KV750919">
    <property type="protein sequence ID" value="OCL02646.1"/>
    <property type="molecule type" value="Genomic_DNA"/>
</dbReference>
<dbReference type="Proteomes" id="UP000250140">
    <property type="component" value="Unassembled WGS sequence"/>
</dbReference>
<keyword evidence="3" id="KW-1185">Reference proteome</keyword>
<evidence type="ECO:0000256" key="1">
    <source>
        <dbReference type="SAM" id="Phobius"/>
    </source>
</evidence>
<name>A0A8E2EPZ6_9PEZI</name>
<keyword evidence="1" id="KW-0472">Membrane</keyword>
<evidence type="ECO:0000313" key="2">
    <source>
        <dbReference type="EMBL" id="OCL02646.1"/>
    </source>
</evidence>
<reference evidence="2 3" key="1">
    <citation type="journal article" date="2016" name="Nat. Commun.">
        <title>Ectomycorrhizal ecology is imprinted in the genome of the dominant symbiotic fungus Cenococcum geophilum.</title>
        <authorList>
            <consortium name="DOE Joint Genome Institute"/>
            <person name="Peter M."/>
            <person name="Kohler A."/>
            <person name="Ohm R.A."/>
            <person name="Kuo A."/>
            <person name="Krutzmann J."/>
            <person name="Morin E."/>
            <person name="Arend M."/>
            <person name="Barry K.W."/>
            <person name="Binder M."/>
            <person name="Choi C."/>
            <person name="Clum A."/>
            <person name="Copeland A."/>
            <person name="Grisel N."/>
            <person name="Haridas S."/>
            <person name="Kipfer T."/>
            <person name="LaButti K."/>
            <person name="Lindquist E."/>
            <person name="Lipzen A."/>
            <person name="Maire R."/>
            <person name="Meier B."/>
            <person name="Mihaltcheva S."/>
            <person name="Molinier V."/>
            <person name="Murat C."/>
            <person name="Poggeler S."/>
            <person name="Quandt C.A."/>
            <person name="Sperisen C."/>
            <person name="Tritt A."/>
            <person name="Tisserant E."/>
            <person name="Crous P.W."/>
            <person name="Henrissat B."/>
            <person name="Nehls U."/>
            <person name="Egli S."/>
            <person name="Spatafora J.W."/>
            <person name="Grigoriev I.V."/>
            <person name="Martin F.M."/>
        </authorList>
    </citation>
    <scope>NUCLEOTIDE SEQUENCE [LARGE SCALE GENOMIC DNA]</scope>
    <source>
        <strain evidence="2 3">CBS 207.34</strain>
    </source>
</reference>
<proteinExistence type="predicted"/>
<evidence type="ECO:0000313" key="3">
    <source>
        <dbReference type="Proteomes" id="UP000250140"/>
    </source>
</evidence>
<dbReference type="AlphaFoldDB" id="A0A8E2EPZ6"/>
<accession>A0A8E2EPZ6</accession>
<keyword evidence="1" id="KW-1133">Transmembrane helix</keyword>
<protein>
    <submittedName>
        <fullName evidence="2">Uncharacterized protein</fullName>
    </submittedName>
</protein>
<gene>
    <name evidence="2" type="ORF">AOQ84DRAFT_176413</name>
</gene>
<organism evidence="2 3">
    <name type="scientific">Glonium stellatum</name>
    <dbReference type="NCBI Taxonomy" id="574774"/>
    <lineage>
        <taxon>Eukaryota</taxon>
        <taxon>Fungi</taxon>
        <taxon>Dikarya</taxon>
        <taxon>Ascomycota</taxon>
        <taxon>Pezizomycotina</taxon>
        <taxon>Dothideomycetes</taxon>
        <taxon>Pleosporomycetidae</taxon>
        <taxon>Gloniales</taxon>
        <taxon>Gloniaceae</taxon>
        <taxon>Glonium</taxon>
    </lineage>
</organism>
<keyword evidence="1" id="KW-0812">Transmembrane</keyword>